<keyword evidence="2" id="KW-1185">Reference proteome</keyword>
<protein>
    <submittedName>
        <fullName evidence="1">Uncharacterized protein</fullName>
    </submittedName>
</protein>
<evidence type="ECO:0000313" key="1">
    <source>
        <dbReference type="EMBL" id="MYN16782.1"/>
    </source>
</evidence>
<organism evidence="1 2">
    <name type="scientific">Duganella vulcania</name>
    <dbReference type="NCBI Taxonomy" id="2692166"/>
    <lineage>
        <taxon>Bacteria</taxon>
        <taxon>Pseudomonadati</taxon>
        <taxon>Pseudomonadota</taxon>
        <taxon>Betaproteobacteria</taxon>
        <taxon>Burkholderiales</taxon>
        <taxon>Oxalobacteraceae</taxon>
        <taxon>Telluria group</taxon>
        <taxon>Duganella</taxon>
    </lineage>
</organism>
<dbReference type="Proteomes" id="UP000484875">
    <property type="component" value="Unassembled WGS sequence"/>
</dbReference>
<proteinExistence type="predicted"/>
<sequence length="101" mass="11092">MTIKKTFHPNDMNTTSLHFFADLSRARDLARTASTLLLRSGVLLEQVMHIAIDETASVHQIVANIQVLGRQIRARSGNDVTEQALLDGLGSALIDARLIAR</sequence>
<dbReference type="EMBL" id="WWCV01000011">
    <property type="protein sequence ID" value="MYN16782.1"/>
    <property type="molecule type" value="Genomic_DNA"/>
</dbReference>
<dbReference type="AlphaFoldDB" id="A0A845HC94"/>
<dbReference type="RefSeq" id="WP_161089461.1">
    <property type="nucleotide sequence ID" value="NZ_WWCV01000011.1"/>
</dbReference>
<comment type="caution">
    <text evidence="1">The sequence shown here is derived from an EMBL/GenBank/DDBJ whole genome shotgun (WGS) entry which is preliminary data.</text>
</comment>
<accession>A0A845HC94</accession>
<gene>
    <name evidence="1" type="ORF">GTP81_08455</name>
</gene>
<name>A0A845HC94_9BURK</name>
<reference evidence="1 2" key="1">
    <citation type="submission" date="2019-12" db="EMBL/GenBank/DDBJ databases">
        <title>Novel species isolated from a subtropical stream in China.</title>
        <authorList>
            <person name="Lu H."/>
        </authorList>
    </citation>
    <scope>NUCLEOTIDE SEQUENCE [LARGE SCALE GENOMIC DNA]</scope>
    <source>
        <strain evidence="1 2">FT107W</strain>
    </source>
</reference>
<evidence type="ECO:0000313" key="2">
    <source>
        <dbReference type="Proteomes" id="UP000484875"/>
    </source>
</evidence>